<protein>
    <submittedName>
        <fullName evidence="1">Uncharacterized protein</fullName>
    </submittedName>
</protein>
<dbReference type="EMBL" id="KI669459">
    <property type="protein sequence ID" value="OCF61477.1"/>
    <property type="molecule type" value="Genomic_DNA"/>
</dbReference>
<keyword evidence="2" id="KW-1185">Reference proteome</keyword>
<name>A0A1B9J113_9TREE</name>
<accession>A0A1B9J113</accession>
<dbReference type="Proteomes" id="UP000092583">
    <property type="component" value="Unassembled WGS sequence"/>
</dbReference>
<proteinExistence type="predicted"/>
<reference evidence="2" key="2">
    <citation type="submission" date="2013-12" db="EMBL/GenBank/DDBJ databases">
        <title>Evolution of pathogenesis and genome organization in the Tremellales.</title>
        <authorList>
            <person name="Cuomo C."/>
            <person name="Litvintseva A."/>
            <person name="Heitman J."/>
            <person name="Chen Y."/>
            <person name="Sun S."/>
            <person name="Springer D."/>
            <person name="Dromer F."/>
            <person name="Young S."/>
            <person name="Zeng Q."/>
            <person name="Chapman S."/>
            <person name="Gujja S."/>
            <person name="Saif S."/>
            <person name="Birren B."/>
        </authorList>
    </citation>
    <scope>NUCLEOTIDE SEQUENCE [LARGE SCALE GENOMIC DNA]</scope>
    <source>
        <strain evidence="2">CBS 10435</strain>
    </source>
</reference>
<dbReference type="AlphaFoldDB" id="A0A1B9J113"/>
<evidence type="ECO:0000313" key="2">
    <source>
        <dbReference type="Proteomes" id="UP000092583"/>
    </source>
</evidence>
<gene>
    <name evidence="1" type="ORF">L486_01125</name>
</gene>
<reference evidence="1 2" key="1">
    <citation type="submission" date="2013-07" db="EMBL/GenBank/DDBJ databases">
        <title>The Genome Sequence of Kwoniella mangroviensis CBS10435.</title>
        <authorList>
            <consortium name="The Broad Institute Genome Sequencing Platform"/>
            <person name="Cuomo C."/>
            <person name="Litvintseva A."/>
            <person name="Chen Y."/>
            <person name="Heitman J."/>
            <person name="Sun S."/>
            <person name="Springer D."/>
            <person name="Dromer F."/>
            <person name="Young S.K."/>
            <person name="Zeng Q."/>
            <person name="Gargeya S."/>
            <person name="Fitzgerald M."/>
            <person name="Abouelleil A."/>
            <person name="Alvarado L."/>
            <person name="Berlin A.M."/>
            <person name="Chapman S.B."/>
            <person name="Dewar J."/>
            <person name="Goldberg J."/>
            <person name="Griggs A."/>
            <person name="Gujja S."/>
            <person name="Hansen M."/>
            <person name="Howarth C."/>
            <person name="Imamovic A."/>
            <person name="Larimer J."/>
            <person name="McCowan C."/>
            <person name="Murphy C."/>
            <person name="Pearson M."/>
            <person name="Priest M."/>
            <person name="Roberts A."/>
            <person name="Saif S."/>
            <person name="Shea T."/>
            <person name="Sykes S."/>
            <person name="Wortman J."/>
            <person name="Nusbaum C."/>
            <person name="Birren B."/>
        </authorList>
    </citation>
    <scope>NUCLEOTIDE SEQUENCE [LARGE SCALE GENOMIC DNA]</scope>
    <source>
        <strain evidence="1 2">CBS 10435</strain>
    </source>
</reference>
<organism evidence="1 2">
    <name type="scientific">Kwoniella mangroviensis CBS 10435</name>
    <dbReference type="NCBI Taxonomy" id="1331196"/>
    <lineage>
        <taxon>Eukaryota</taxon>
        <taxon>Fungi</taxon>
        <taxon>Dikarya</taxon>
        <taxon>Basidiomycota</taxon>
        <taxon>Agaricomycotina</taxon>
        <taxon>Tremellomycetes</taxon>
        <taxon>Tremellales</taxon>
        <taxon>Cryptococcaceae</taxon>
        <taxon>Kwoniella</taxon>
    </lineage>
</organism>
<sequence>MPVNNNQIFFIKRRPLVFYLCEPGEGIRFAIEPEESIINTRPDISTQPNLSKITKIEAYAILARELHRFAHKRSTVTVEDIKEFIKDLDTKRNERCWRKFYRREHRAVDSLIRGMAIKPTWLA</sequence>
<evidence type="ECO:0000313" key="1">
    <source>
        <dbReference type="EMBL" id="OCF61477.1"/>
    </source>
</evidence>